<evidence type="ECO:0000256" key="1">
    <source>
        <dbReference type="SAM" id="MobiDB-lite"/>
    </source>
</evidence>
<feature type="compositionally biased region" description="Pro residues" evidence="1">
    <location>
        <begin position="232"/>
        <end position="253"/>
    </location>
</feature>
<evidence type="ECO:0000313" key="3">
    <source>
        <dbReference type="Proteomes" id="UP000006514"/>
    </source>
</evidence>
<gene>
    <name evidence="2" type="ORF">AURDEDRAFT_132182</name>
</gene>
<feature type="compositionally biased region" description="Pro residues" evidence="1">
    <location>
        <begin position="262"/>
        <end position="275"/>
    </location>
</feature>
<dbReference type="EMBL" id="JH689112">
    <property type="protein sequence ID" value="EJD32301.1"/>
    <property type="molecule type" value="Genomic_DNA"/>
</dbReference>
<dbReference type="Proteomes" id="UP000006514">
    <property type="component" value="Unassembled WGS sequence"/>
</dbReference>
<reference evidence="3" key="1">
    <citation type="journal article" date="2012" name="Science">
        <title>The Paleozoic origin of enzymatic lignin decomposition reconstructed from 31 fungal genomes.</title>
        <authorList>
            <person name="Floudas D."/>
            <person name="Binder M."/>
            <person name="Riley R."/>
            <person name="Barry K."/>
            <person name="Blanchette R.A."/>
            <person name="Henrissat B."/>
            <person name="Martinez A.T."/>
            <person name="Otillar R."/>
            <person name="Spatafora J.W."/>
            <person name="Yadav J.S."/>
            <person name="Aerts A."/>
            <person name="Benoit I."/>
            <person name="Boyd A."/>
            <person name="Carlson A."/>
            <person name="Copeland A."/>
            <person name="Coutinho P.M."/>
            <person name="de Vries R.P."/>
            <person name="Ferreira P."/>
            <person name="Findley K."/>
            <person name="Foster B."/>
            <person name="Gaskell J."/>
            <person name="Glotzer D."/>
            <person name="Gorecki P."/>
            <person name="Heitman J."/>
            <person name="Hesse C."/>
            <person name="Hori C."/>
            <person name="Igarashi K."/>
            <person name="Jurgens J.A."/>
            <person name="Kallen N."/>
            <person name="Kersten P."/>
            <person name="Kohler A."/>
            <person name="Kuees U."/>
            <person name="Kumar T.K.A."/>
            <person name="Kuo A."/>
            <person name="LaButti K."/>
            <person name="Larrondo L.F."/>
            <person name="Lindquist E."/>
            <person name="Ling A."/>
            <person name="Lombard V."/>
            <person name="Lucas S."/>
            <person name="Lundell T."/>
            <person name="Martin R."/>
            <person name="McLaughlin D.J."/>
            <person name="Morgenstern I."/>
            <person name="Morin E."/>
            <person name="Murat C."/>
            <person name="Nagy L.G."/>
            <person name="Nolan M."/>
            <person name="Ohm R.A."/>
            <person name="Patyshakuliyeva A."/>
            <person name="Rokas A."/>
            <person name="Ruiz-Duenas F.J."/>
            <person name="Sabat G."/>
            <person name="Salamov A."/>
            <person name="Samejima M."/>
            <person name="Schmutz J."/>
            <person name="Slot J.C."/>
            <person name="St John F."/>
            <person name="Stenlid J."/>
            <person name="Sun H."/>
            <person name="Sun S."/>
            <person name="Syed K."/>
            <person name="Tsang A."/>
            <person name="Wiebenga A."/>
            <person name="Young D."/>
            <person name="Pisabarro A."/>
            <person name="Eastwood D.C."/>
            <person name="Martin F."/>
            <person name="Cullen D."/>
            <person name="Grigoriev I.V."/>
            <person name="Hibbett D.S."/>
        </authorList>
    </citation>
    <scope>NUCLEOTIDE SEQUENCE [LARGE SCALE GENOMIC DNA]</scope>
    <source>
        <strain evidence="3">TFB10046</strain>
    </source>
</reference>
<evidence type="ECO:0000313" key="2">
    <source>
        <dbReference type="EMBL" id="EJD32301.1"/>
    </source>
</evidence>
<sequence>MSTRTRSTARAEAEAKAKADAAAKPTTRHTRARADSPLLPALPPAKRPRKSQVAAEPEPEPEPESEPEPEPEPVAKTPARAAVVASKGKGRGGGGKGKPAAKKRGKRTSAQRAQEDAEATAPERLTGVARILEEAADPVAPPAPVQPVQRTPSPQPDLGFEVSPWLDRGRAPSRVDPARARGRSASPHVPGPRSRRSSSRDLVRPPPRSRSSSPVLRASMPEGGAVGSRAPTPAPAPPASAPPAPAAPAPAAPAPAAAAPAAPAPAAPAPAPAPPRVRAHRRKGTTSMNGASRSAGGILRGNQVAHGTHQEVVPVPERPVVDDATLEVSLQVFSSTVTGAERVGVTFKVVPNPSLSDILAGVRQRLPHRDGLLYLWQRDIWQAHGHLQTLTSMSDPFSTWDQEPANNVATACIVIEATQAVPAFSASTTTSSVPSVAAALALPKLVVRPNQDDHHLSYIRAVVGAEADHAKYFKVECTDIVHGYQRYCAITAADKRRLEMRKAKTLPAPYEKLTNMQLICSFFSYSRWAAYKPFEEVEKTLQDTDLYRYLT</sequence>
<feature type="compositionally biased region" description="Basic and acidic residues" evidence="1">
    <location>
        <begin position="9"/>
        <end position="21"/>
    </location>
</feature>
<proteinExistence type="predicted"/>
<dbReference type="AlphaFoldDB" id="J0L7K2"/>
<dbReference type="InParanoid" id="J0L7K2"/>
<name>J0L7K2_AURST</name>
<feature type="region of interest" description="Disordered" evidence="1">
    <location>
        <begin position="1"/>
        <end position="298"/>
    </location>
</feature>
<accession>J0L7K2</accession>
<organism evidence="2 3">
    <name type="scientific">Auricularia subglabra (strain TFB-10046 / SS5)</name>
    <name type="common">White-rot fungus</name>
    <name type="synonym">Auricularia delicata (strain TFB10046)</name>
    <dbReference type="NCBI Taxonomy" id="717982"/>
    <lineage>
        <taxon>Eukaryota</taxon>
        <taxon>Fungi</taxon>
        <taxon>Dikarya</taxon>
        <taxon>Basidiomycota</taxon>
        <taxon>Agaricomycotina</taxon>
        <taxon>Agaricomycetes</taxon>
        <taxon>Auriculariales</taxon>
        <taxon>Auriculariaceae</taxon>
        <taxon>Auricularia</taxon>
    </lineage>
</organism>
<keyword evidence="3" id="KW-1185">Reference proteome</keyword>
<dbReference type="KEGG" id="adl:AURDEDRAFT_132182"/>
<feature type="compositionally biased region" description="Acidic residues" evidence="1">
    <location>
        <begin position="57"/>
        <end position="71"/>
    </location>
</feature>
<feature type="non-terminal residue" evidence="2">
    <location>
        <position position="551"/>
    </location>
</feature>
<protein>
    <submittedName>
        <fullName evidence="2">Uncharacterized protein</fullName>
    </submittedName>
</protein>
<feature type="compositionally biased region" description="Basic residues" evidence="1">
    <location>
        <begin position="99"/>
        <end position="109"/>
    </location>
</feature>